<organism evidence="4 5">
    <name type="scientific">Methanobrevibacter millerae</name>
    <dbReference type="NCBI Taxonomy" id="230361"/>
    <lineage>
        <taxon>Archaea</taxon>
        <taxon>Methanobacteriati</taxon>
        <taxon>Methanobacteriota</taxon>
        <taxon>Methanomada group</taxon>
        <taxon>Methanobacteria</taxon>
        <taxon>Methanobacteriales</taxon>
        <taxon>Methanobacteriaceae</taxon>
        <taxon>Methanobrevibacter</taxon>
    </lineage>
</organism>
<reference evidence="4 5" key="1">
    <citation type="submission" date="2015-04" db="EMBL/GenBank/DDBJ databases">
        <title>The complete genome sequence of the rumen methanogen Methanobrevibacter millerae SM9.</title>
        <authorList>
            <person name="Leahy S.C."/>
            <person name="Kelly W.J."/>
            <person name="Pacheco D.M."/>
            <person name="Li D."/>
            <person name="Altermann E."/>
            <person name="Attwood G.T."/>
        </authorList>
    </citation>
    <scope>NUCLEOTIDE SEQUENCE [LARGE SCALE GENOMIC DNA]</scope>
    <source>
        <strain evidence="4 5">SM9</strain>
    </source>
</reference>
<evidence type="ECO:0000313" key="4">
    <source>
        <dbReference type="EMBL" id="ALT68764.1"/>
    </source>
</evidence>
<evidence type="ECO:0000256" key="3">
    <source>
        <dbReference type="ARBA" id="ARBA00022679"/>
    </source>
</evidence>
<dbReference type="GO" id="GO:0032259">
    <property type="term" value="P:methylation"/>
    <property type="evidence" value="ECO:0007669"/>
    <property type="project" value="UniProtKB-KW"/>
</dbReference>
<evidence type="ECO:0000256" key="2">
    <source>
        <dbReference type="ARBA" id="ARBA00022603"/>
    </source>
</evidence>
<dbReference type="GO" id="GO:0008168">
    <property type="term" value="F:methyltransferase activity"/>
    <property type="evidence" value="ECO:0007669"/>
    <property type="project" value="UniProtKB-KW"/>
</dbReference>
<dbReference type="SUPFAM" id="SSF53659">
    <property type="entry name" value="Isocitrate/Isopropylmalate dehydrogenase-like"/>
    <property type="match status" value="1"/>
</dbReference>
<dbReference type="NCBIfam" id="TIGR03270">
    <property type="entry name" value="methan_mark_4"/>
    <property type="match status" value="1"/>
</dbReference>
<dbReference type="PATRIC" id="fig|230361.4.peg.1005"/>
<dbReference type="KEGG" id="mmil:sm9_0975"/>
<sequence length="238" mass="26384">MIKITVGIGKNKDIIQACEIFKQEKDDVEIELADNDNDLVNAILNEKVDAVIRGSLPASSVMKQLNAKFSDISRATYVNGNNVEFLLTPVGIDEGTTLEDKLKIAIHCGEFLKKQSKKPKIAVMASGRKGDYGRSEEISQSIDESEMLTDLIRKNSDFEVKNHYILIEKAIKDKCNVIIAPDGIIGNIIFRTLVLVNSWPSCGAVTFGINSIYIDTSRDQNTNGYLRSLKLAYKLANI</sequence>
<dbReference type="GeneID" id="26735946"/>
<dbReference type="RefSeq" id="WP_058739057.1">
    <property type="nucleotide sequence ID" value="NZ_CP011266.1"/>
</dbReference>
<proteinExistence type="inferred from homology"/>
<protein>
    <submittedName>
        <fullName evidence="4">Methanogenesis marker protein 4</fullName>
    </submittedName>
</protein>
<comment type="similarity">
    <text evidence="1">Belongs to the MtxX family.</text>
</comment>
<gene>
    <name evidence="4" type="ORF">sm9_0975</name>
</gene>
<name>A0A0U3CJP4_9EURY</name>
<dbReference type="Gene3D" id="3.40.718.10">
    <property type="entry name" value="Isopropylmalate Dehydrogenase"/>
    <property type="match status" value="1"/>
</dbReference>
<accession>A0A0U3CJP4</accession>
<keyword evidence="2" id="KW-0489">Methyltransferase</keyword>
<keyword evidence="3" id="KW-0808">Transferase</keyword>
<dbReference type="OrthoDB" id="53227at2157"/>
<keyword evidence="5" id="KW-1185">Reference proteome</keyword>
<dbReference type="InterPro" id="IPR016764">
    <property type="entry name" value="MeTrfase_MtxX_xsu"/>
</dbReference>
<dbReference type="Proteomes" id="UP000067738">
    <property type="component" value="Chromosome"/>
</dbReference>
<dbReference type="EMBL" id="CP011266">
    <property type="protein sequence ID" value="ALT68764.1"/>
    <property type="molecule type" value="Genomic_DNA"/>
</dbReference>
<dbReference type="AlphaFoldDB" id="A0A0U3CJP4"/>
<evidence type="ECO:0000256" key="1">
    <source>
        <dbReference type="ARBA" id="ARBA00009125"/>
    </source>
</evidence>
<evidence type="ECO:0000313" key="5">
    <source>
        <dbReference type="Proteomes" id="UP000067738"/>
    </source>
</evidence>